<dbReference type="InterPro" id="IPR052786">
    <property type="entry name" value="Spore_wall_assembly"/>
</dbReference>
<evidence type="ECO:0000313" key="2">
    <source>
        <dbReference type="EMBL" id="KAG5638417.1"/>
    </source>
</evidence>
<dbReference type="PANTHER" id="PTHR34292">
    <property type="entry name" value="OUTER SPORE WALL PROTEIN LDS1"/>
    <property type="match status" value="1"/>
</dbReference>
<evidence type="ECO:0000313" key="3">
    <source>
        <dbReference type="Proteomes" id="UP000717328"/>
    </source>
</evidence>
<organism evidence="2 3">
    <name type="scientific">Sphagnurus paluster</name>
    <dbReference type="NCBI Taxonomy" id="117069"/>
    <lineage>
        <taxon>Eukaryota</taxon>
        <taxon>Fungi</taxon>
        <taxon>Dikarya</taxon>
        <taxon>Basidiomycota</taxon>
        <taxon>Agaricomycotina</taxon>
        <taxon>Agaricomycetes</taxon>
        <taxon>Agaricomycetidae</taxon>
        <taxon>Agaricales</taxon>
        <taxon>Tricholomatineae</taxon>
        <taxon>Lyophyllaceae</taxon>
        <taxon>Sphagnurus</taxon>
    </lineage>
</organism>
<accession>A0A9P7FTR0</accession>
<sequence>MSTADGPEAHDRLFQADDDKLKHAKPKLEHIPDSLIRANLRLQFPPTYVVVGVYRLFTDKQLYEPAWQKCRNGTRRGLMVGAVWAVLTFGLQRKFVELFLANSKRVTGLSNETIFGFTIPFSLTTYAAALLMGSQLTNILRFFLSRNIRIARDRAWAQTVASRGKGPDFWQPYVEEWEVPPKVDEEPAWERVVMKLSGGLGLFVIRRVILLPFNFYPFVGILVAAAFKSLRTAQILHKPYFESKKMDKKQIAVFVEERKWDYRLFGFAAALLEGLPIIGLAFTISNRIGAAMWAHDLEKRQHFVATERANRSAAAITGVPTTGVNKNRTTGEEHYINIDILTRTNHRLCATQLKSVSKLLSSRSADLLRTEEAISCFQLDHFSQALSDLKRSSAKLHAEIDRYKYLLAPVRLLPLEILAQIFSANYAYQLCSMLRACTALETLAMQFMSDCSEDVLAVLLEPTDTIPPPPLPSLTAFIWTIDEGDTPGFPLKLNDLVRSWTSNPARHRSLEAVTIYALGGYDTDIELAEKAFREIKVLLGPWREGGEPEGCVAIAQSGMVLRTRTVPGRFTLTGDDDDWFNHDWPQE</sequence>
<comment type="caution">
    <text evidence="2">The sequence shown here is derived from an EMBL/GenBank/DDBJ whole genome shotgun (WGS) entry which is preliminary data.</text>
</comment>
<gene>
    <name evidence="2" type="ORF">H0H81_012748</name>
</gene>
<dbReference type="OrthoDB" id="10012223at2759"/>
<proteinExistence type="predicted"/>
<dbReference type="PANTHER" id="PTHR34292:SF2">
    <property type="entry name" value="OUTER SPORE WALL PROTEIN LDS1"/>
    <property type="match status" value="1"/>
</dbReference>
<feature type="transmembrane region" description="Helical" evidence="1">
    <location>
        <begin position="204"/>
        <end position="227"/>
    </location>
</feature>
<feature type="transmembrane region" description="Helical" evidence="1">
    <location>
        <begin position="264"/>
        <end position="284"/>
    </location>
</feature>
<feature type="transmembrane region" description="Helical" evidence="1">
    <location>
        <begin position="115"/>
        <end position="144"/>
    </location>
</feature>
<keyword evidence="1" id="KW-1133">Transmembrane helix</keyword>
<dbReference type="EMBL" id="JABCKI010005763">
    <property type="protein sequence ID" value="KAG5638417.1"/>
    <property type="molecule type" value="Genomic_DNA"/>
</dbReference>
<protein>
    <submittedName>
        <fullName evidence="2">Uncharacterized protein</fullName>
    </submittedName>
</protein>
<dbReference type="AlphaFoldDB" id="A0A9P7FTR0"/>
<evidence type="ECO:0000256" key="1">
    <source>
        <dbReference type="SAM" id="Phobius"/>
    </source>
</evidence>
<keyword evidence="1" id="KW-0472">Membrane</keyword>
<name>A0A9P7FTR0_9AGAR</name>
<keyword evidence="1" id="KW-0812">Transmembrane</keyword>
<reference evidence="2" key="2">
    <citation type="submission" date="2021-10" db="EMBL/GenBank/DDBJ databases">
        <title>Phylogenomics reveals ancestral predisposition of the termite-cultivated fungus Termitomyces towards a domesticated lifestyle.</title>
        <authorList>
            <person name="Auxier B."/>
            <person name="Grum-Grzhimaylo A."/>
            <person name="Cardenas M.E."/>
            <person name="Lodge J.D."/>
            <person name="Laessoe T."/>
            <person name="Pedersen O."/>
            <person name="Smith M.E."/>
            <person name="Kuyper T.W."/>
            <person name="Franco-Molano E.A."/>
            <person name="Baroni T.J."/>
            <person name="Aanen D.K."/>
        </authorList>
    </citation>
    <scope>NUCLEOTIDE SEQUENCE</scope>
    <source>
        <strain evidence="2">D49</strain>
    </source>
</reference>
<reference evidence="2" key="1">
    <citation type="submission" date="2021-02" db="EMBL/GenBank/DDBJ databases">
        <authorList>
            <person name="Nieuwenhuis M."/>
            <person name="Van De Peppel L.J.J."/>
        </authorList>
    </citation>
    <scope>NUCLEOTIDE SEQUENCE</scope>
    <source>
        <strain evidence="2">D49</strain>
    </source>
</reference>
<dbReference type="Proteomes" id="UP000717328">
    <property type="component" value="Unassembled WGS sequence"/>
</dbReference>
<keyword evidence="3" id="KW-1185">Reference proteome</keyword>